<keyword evidence="4 9" id="KW-0328">Glycosyltransferase</keyword>
<dbReference type="PANTHER" id="PTHR11468:SF3">
    <property type="entry name" value="GLYCOGEN PHOSPHORYLASE, LIVER FORM"/>
    <property type="match status" value="1"/>
</dbReference>
<keyword evidence="7 9" id="KW-0119">Carbohydrate metabolism</keyword>
<dbReference type="Pfam" id="PF00343">
    <property type="entry name" value="Phosphorylase"/>
    <property type="match status" value="1"/>
</dbReference>
<comment type="cofactor">
    <cofactor evidence="2 9">
        <name>pyridoxal 5'-phosphate</name>
        <dbReference type="ChEBI" id="CHEBI:597326"/>
    </cofactor>
</comment>
<dbReference type="Proteomes" id="UP000757604">
    <property type="component" value="Unassembled WGS sequence"/>
</dbReference>
<dbReference type="Gene3D" id="3.40.50.2000">
    <property type="entry name" value="Glycogen Phosphorylase B"/>
    <property type="match status" value="2"/>
</dbReference>
<proteinExistence type="inferred from homology"/>
<evidence type="ECO:0000313" key="11">
    <source>
        <dbReference type="Proteomes" id="UP000757604"/>
    </source>
</evidence>
<evidence type="ECO:0000256" key="4">
    <source>
        <dbReference type="ARBA" id="ARBA00022676"/>
    </source>
</evidence>
<dbReference type="EMBL" id="JAEUAO010000003">
    <property type="protein sequence ID" value="MBW9064313.1"/>
    <property type="molecule type" value="Genomic_DNA"/>
</dbReference>
<dbReference type="CDD" id="cd04300">
    <property type="entry name" value="GT35_Glycogen_Phosphorylase"/>
    <property type="match status" value="1"/>
</dbReference>
<dbReference type="SUPFAM" id="SSF53756">
    <property type="entry name" value="UDP-Glycosyltransferase/glycogen phosphorylase"/>
    <property type="match status" value="1"/>
</dbReference>
<dbReference type="EC" id="2.4.1.1" evidence="9"/>
<comment type="caution">
    <text evidence="10">The sequence shown here is derived from an EMBL/GenBank/DDBJ whole genome shotgun (WGS) entry which is preliminary data.</text>
</comment>
<dbReference type="InterPro" id="IPR000811">
    <property type="entry name" value="Glyco_trans_35"/>
</dbReference>
<keyword evidence="5 9" id="KW-0808">Transferase</keyword>
<dbReference type="NCBIfam" id="TIGR02093">
    <property type="entry name" value="P_ylase"/>
    <property type="match status" value="1"/>
</dbReference>
<comment type="function">
    <text evidence="8">Phosphorylase is an important allosteric enzyme in carbohydrate metabolism. Enzymes from different sources differ in their regulatory mechanisms and in their natural substrates. However, all known phosphorylases share catalytic and structural properties.</text>
</comment>
<protein>
    <recommendedName>
        <fullName evidence="9">Alpha-1,4 glucan phosphorylase</fullName>
        <ecNumber evidence="9">2.4.1.1</ecNumber>
    </recommendedName>
</protein>
<evidence type="ECO:0000256" key="1">
    <source>
        <dbReference type="ARBA" id="ARBA00001275"/>
    </source>
</evidence>
<evidence type="ECO:0000256" key="8">
    <source>
        <dbReference type="ARBA" id="ARBA00025174"/>
    </source>
</evidence>
<evidence type="ECO:0000256" key="5">
    <source>
        <dbReference type="ARBA" id="ARBA00022679"/>
    </source>
</evidence>
<evidence type="ECO:0000256" key="7">
    <source>
        <dbReference type="ARBA" id="ARBA00023277"/>
    </source>
</evidence>
<dbReference type="InterPro" id="IPR011833">
    <property type="entry name" value="Glycg_phsphrylas"/>
</dbReference>
<evidence type="ECO:0000256" key="3">
    <source>
        <dbReference type="ARBA" id="ARBA00006047"/>
    </source>
</evidence>
<name>A0ABS7HAX4_9HYPH</name>
<dbReference type="PANTHER" id="PTHR11468">
    <property type="entry name" value="GLYCOGEN PHOSPHORYLASE"/>
    <property type="match status" value="1"/>
</dbReference>
<evidence type="ECO:0000256" key="6">
    <source>
        <dbReference type="ARBA" id="ARBA00022898"/>
    </source>
</evidence>
<keyword evidence="11" id="KW-1185">Reference proteome</keyword>
<reference evidence="10 11" key="1">
    <citation type="journal article" date="2021" name="MBio">
        <title>Poor Competitiveness of Bradyrhizobium in Pigeon Pea Root Colonization in Indian Soils.</title>
        <authorList>
            <person name="Chalasani D."/>
            <person name="Basu A."/>
            <person name="Pullabhotla S.V.S.R.N."/>
            <person name="Jorrin B."/>
            <person name="Neal A.L."/>
            <person name="Poole P.S."/>
            <person name="Podile A.R."/>
            <person name="Tkacz A."/>
        </authorList>
    </citation>
    <scope>NUCLEOTIDE SEQUENCE [LARGE SCALE GENOMIC DNA]</scope>
    <source>
        <strain evidence="10 11">HU44</strain>
    </source>
</reference>
<evidence type="ECO:0000256" key="9">
    <source>
        <dbReference type="RuleBase" id="RU000587"/>
    </source>
</evidence>
<dbReference type="RefSeq" id="WP_220372313.1">
    <property type="nucleotide sequence ID" value="NZ_JAEUAO010000003.1"/>
</dbReference>
<comment type="function">
    <text evidence="9">Allosteric enzyme that catalyzes the rate-limiting step in glycogen catabolism, the phosphorolytic cleavage of glycogen to produce glucose-1-phosphate, and plays a central role in maintaining cellular and organismal glucose homeostasis.</text>
</comment>
<evidence type="ECO:0000256" key="2">
    <source>
        <dbReference type="ARBA" id="ARBA00001933"/>
    </source>
</evidence>
<keyword evidence="6 9" id="KW-0663">Pyridoxal phosphate</keyword>
<dbReference type="InterPro" id="IPR035090">
    <property type="entry name" value="Pyridoxal_P_attach_site"/>
</dbReference>
<dbReference type="PIRSF" id="PIRSF000460">
    <property type="entry name" value="Pprylas_GlgP"/>
    <property type="match status" value="1"/>
</dbReference>
<gene>
    <name evidence="10" type="ORF">JNB71_13380</name>
</gene>
<evidence type="ECO:0000313" key="10">
    <source>
        <dbReference type="EMBL" id="MBW9064313.1"/>
    </source>
</evidence>
<sequence>MSPGPHDLPTHYRCGPIQFRGSHDGLYERHLLFDNVIAPEDAGNRERYEAIARSVRDVLSQRWQHTEQTYGRENPKRIYYLSMEFLIGRSLSNNIANLGLGPLAKRLFDEEHIDELAILVEEPDAGLGNGGLGRLAACFLDSMATMQLPAMGYGLRYEYGIFKQTIVDGWQREEPDNWLRRPDPWEVARPQEAVEIKLGCSFEVRGGNLRVAAGMPSRLLGIPYDRPIIGYGGRTINTLRLWAAATPESFDFQAFSAGEFVSALAQRLTAETVTRVLYPDDTTSMGQGLRFVQEYFLVACSLTDLVRRFRSNNSDWRFLPDKVAIQLNDTHPSLAVAELMRILLDDAHLGWDDAWDLTRRCLAYTNHTLLPEALEKWPLRWFELMLPRHCEIILEIDRRLRGEVLARFPEDQDRVERASLIERGGDWLVRMANLAIVGSHSTNGVAEIHSRLLRETTVKDLAEIFPGRFNNKTNGVTPRRWLLLSNPDLARCISDGIGDGWITNLSELERMKPLVDDSGFVDAVGEAKRMAKQRFAQWLKSSAGIDVDPETVFDSQVKRFHEYKRQLLNALRIVALYNRIRENPGLDIVPRTFFFSGKAAPAYHVAKLIIKFLNNLAATIDADPMVRRHLKVVFLPDYSVSLAERLIPASDVSNQISTAGYEASGTSNMKFMMNGALTIGTRDGATIEMAEAAGEENFFLFGLTAGEVAGSRGWYSPRWHYDNEPETRAVLDLILSGHFCRYDPDIVDMLRNVLLTSGDVFRHLADLTSYLEADRRMQSLYGDRQAWTRKALLNVANSGRFSSDRTIAEYAAEIWTAKPCPVP</sequence>
<comment type="similarity">
    <text evidence="3 9">Belongs to the glycogen phosphorylase family.</text>
</comment>
<dbReference type="PROSITE" id="PS00102">
    <property type="entry name" value="PHOSPHORYLASE"/>
    <property type="match status" value="1"/>
</dbReference>
<accession>A0ABS7HAX4</accession>
<organism evidence="10 11">
    <name type="scientific">Rhizobium herbae</name>
    <dbReference type="NCBI Taxonomy" id="508661"/>
    <lineage>
        <taxon>Bacteria</taxon>
        <taxon>Pseudomonadati</taxon>
        <taxon>Pseudomonadota</taxon>
        <taxon>Alphaproteobacteria</taxon>
        <taxon>Hyphomicrobiales</taxon>
        <taxon>Rhizobiaceae</taxon>
        <taxon>Rhizobium/Agrobacterium group</taxon>
        <taxon>Rhizobium</taxon>
    </lineage>
</organism>
<comment type="catalytic activity">
    <reaction evidence="1 9">
        <text>[(1-&gt;4)-alpha-D-glucosyl](n) + phosphate = [(1-&gt;4)-alpha-D-glucosyl](n-1) + alpha-D-glucose 1-phosphate</text>
        <dbReference type="Rhea" id="RHEA:41732"/>
        <dbReference type="Rhea" id="RHEA-COMP:9584"/>
        <dbReference type="Rhea" id="RHEA-COMP:9586"/>
        <dbReference type="ChEBI" id="CHEBI:15444"/>
        <dbReference type="ChEBI" id="CHEBI:43474"/>
        <dbReference type="ChEBI" id="CHEBI:58601"/>
        <dbReference type="EC" id="2.4.1.1"/>
    </reaction>
</comment>